<sequence length="496" mass="54335">MTWEYYRRIEPMPPYTDLQRGFSAELADPLWMLGRQWQVGEHAGEDASAPVLVEAPVAHTPLEPVAGLDPTVVPAEALLEGAAEDWWTIGRRIRIGRAFADTLSPQQRAEAAFTTLPEPYGDAFADEVDGLKLARVGLVDRTHPALTGLDDRPDFWQPTTLTYECQVPVGGTTLHVRAHDGGDVDWYTADAEAPLPAPAFQTRQVVPQRLQYPGAPGPRWWQIEDGTVDIGGFPPDRAHLATALLLELVCDHANDWFTFPVPAPRIEPGDEGRPTSGVVVGLGDVRVKDTFDDWWDLNIPPGDSDPPAQADEAPGPWSLFRTSGLDRSSLVVWPTAATPLTGPALDDVLLGVDEDANLLWAVELRADGIDRALSADSAAALEETRRTGTRRFTWLASTTLPEHWHPYRIEHGSSRMFVQGLVAGRAAAQSELLGAGNGHVLAASAVPNQGMRLERRYALARATDGKPVLWRQRRRLPLLAGPVSHLRFDLLRESSP</sequence>
<dbReference type="EMBL" id="SMKO01000079">
    <property type="protein sequence ID" value="TDD01329.1"/>
    <property type="molecule type" value="Genomic_DNA"/>
</dbReference>
<evidence type="ECO:0000256" key="1">
    <source>
        <dbReference type="SAM" id="MobiDB-lite"/>
    </source>
</evidence>
<reference evidence="2 3" key="1">
    <citation type="submission" date="2019-03" db="EMBL/GenBank/DDBJ databases">
        <title>Draft genome sequences of novel Actinobacteria.</title>
        <authorList>
            <person name="Sahin N."/>
            <person name="Ay H."/>
            <person name="Saygin H."/>
        </authorList>
    </citation>
    <scope>NUCLEOTIDE SEQUENCE [LARGE SCALE GENOMIC DNA]</scope>
    <source>
        <strain evidence="2 3">KC310</strain>
    </source>
</reference>
<comment type="caution">
    <text evidence="2">The sequence shown here is derived from an EMBL/GenBank/DDBJ whole genome shotgun (WGS) entry which is preliminary data.</text>
</comment>
<accession>A0A4R4V7U7</accession>
<evidence type="ECO:0000313" key="2">
    <source>
        <dbReference type="EMBL" id="TDD01329.1"/>
    </source>
</evidence>
<dbReference type="AlphaFoldDB" id="A0A4R4V7U7"/>
<evidence type="ECO:0000313" key="3">
    <source>
        <dbReference type="Proteomes" id="UP000295258"/>
    </source>
</evidence>
<organism evidence="2 3">
    <name type="scientific">Nonomuraea deserti</name>
    <dbReference type="NCBI Taxonomy" id="1848322"/>
    <lineage>
        <taxon>Bacteria</taxon>
        <taxon>Bacillati</taxon>
        <taxon>Actinomycetota</taxon>
        <taxon>Actinomycetes</taxon>
        <taxon>Streptosporangiales</taxon>
        <taxon>Streptosporangiaceae</taxon>
        <taxon>Nonomuraea</taxon>
    </lineage>
</organism>
<feature type="region of interest" description="Disordered" evidence="1">
    <location>
        <begin position="298"/>
        <end position="317"/>
    </location>
</feature>
<proteinExistence type="predicted"/>
<keyword evidence="3" id="KW-1185">Reference proteome</keyword>
<protein>
    <submittedName>
        <fullName evidence="2">Uncharacterized protein</fullName>
    </submittedName>
</protein>
<dbReference type="Proteomes" id="UP000295258">
    <property type="component" value="Unassembled WGS sequence"/>
</dbReference>
<name>A0A4R4V7U7_9ACTN</name>
<gene>
    <name evidence="2" type="ORF">E1292_26310</name>
</gene>